<evidence type="ECO:0000313" key="1">
    <source>
        <dbReference type="EMBL" id="AEB68859.1"/>
    </source>
</evidence>
<sequence length="124" mass="14074">MFIPKSGKLGMYETYPNQTVMYYDFGYATPDYHYIWFNGDTPGRHIQLITVDHIPSNVLVFDVSPSEEMDIATSKIKEPNDPAEAFCIQRGNLYNNGICTFPGGSSCDAWDFMRGDCILVGKRR</sequence>
<dbReference type="KEGG" id="mcj:MCON_2398"/>
<evidence type="ECO:0000313" key="2">
    <source>
        <dbReference type="Proteomes" id="UP000007807"/>
    </source>
</evidence>
<name>F4BYI7_METSG</name>
<proteinExistence type="predicted"/>
<dbReference type="Pfam" id="PF03891">
    <property type="entry name" value="DUF333"/>
    <property type="match status" value="1"/>
</dbReference>
<reference evidence="1 2" key="1">
    <citation type="journal article" date="2011" name="J. Bacteriol.">
        <title>Complete genome sequence of Methanosaeta concilii, a specialist in aceticlastic methanogenesis.</title>
        <authorList>
            <person name="Barber R.D."/>
            <person name="Zhang L."/>
            <person name="Harnack M."/>
            <person name="Olson M.V."/>
            <person name="Kaul R."/>
            <person name="Ingram-Smith C."/>
            <person name="Smith K.S."/>
        </authorList>
    </citation>
    <scope>NUCLEOTIDE SEQUENCE [LARGE SCALE GENOMIC DNA]</scope>
    <source>
        <strain evidence="2">ATCC 5969 / DSM 3671 / JCM 10134 / NBRC 103675 / OCM 69 / GP-6</strain>
    </source>
</reference>
<dbReference type="InParanoid" id="F4BYI7"/>
<dbReference type="InterPro" id="IPR005590">
    <property type="entry name" value="DUF333"/>
</dbReference>
<protein>
    <submittedName>
        <fullName evidence="1">Uncharacterized protein</fullName>
    </submittedName>
</protein>
<organism evidence="1 2">
    <name type="scientific">Methanothrix soehngenii (strain ATCC 5969 / DSM 3671 / JCM 10134 / NBRC 103675 / OCM 69 / GP-6)</name>
    <name type="common">Methanosaeta concilii</name>
    <dbReference type="NCBI Taxonomy" id="990316"/>
    <lineage>
        <taxon>Archaea</taxon>
        <taxon>Methanobacteriati</taxon>
        <taxon>Methanobacteriota</taxon>
        <taxon>Stenosarchaea group</taxon>
        <taxon>Methanomicrobia</taxon>
        <taxon>Methanotrichales</taxon>
        <taxon>Methanotrichaceae</taxon>
        <taxon>Methanothrix</taxon>
    </lineage>
</organism>
<dbReference type="STRING" id="990316.MCON_2398"/>
<dbReference type="Proteomes" id="UP000007807">
    <property type="component" value="Chromosome"/>
</dbReference>
<dbReference type="AlphaFoldDB" id="F4BYI7"/>
<dbReference type="EMBL" id="CP002565">
    <property type="protein sequence ID" value="AEB68859.1"/>
    <property type="molecule type" value="Genomic_DNA"/>
</dbReference>
<accession>F4BYI7</accession>
<keyword evidence="2" id="KW-1185">Reference proteome</keyword>
<gene>
    <name evidence="1" type="ordered locus">MCON_2398</name>
</gene>
<dbReference type="HOGENOM" id="CLU_1998738_0_0_2"/>